<dbReference type="STRING" id="1821621.A8C75_17015"/>
<evidence type="ECO:0000259" key="9">
    <source>
        <dbReference type="Pfam" id="PF12704"/>
    </source>
</evidence>
<dbReference type="KEGG" id="mars:A8C75_17015"/>
<feature type="transmembrane region" description="Helical" evidence="7">
    <location>
        <begin position="268"/>
        <end position="288"/>
    </location>
</feature>
<dbReference type="AlphaFoldDB" id="A0A1A9F0Y1"/>
<feature type="region of interest" description="Disordered" evidence="6">
    <location>
        <begin position="96"/>
        <end position="115"/>
    </location>
</feature>
<gene>
    <name evidence="10" type="ORF">A8C75_17015</name>
</gene>
<evidence type="ECO:0000256" key="2">
    <source>
        <dbReference type="ARBA" id="ARBA00022475"/>
    </source>
</evidence>
<dbReference type="Pfam" id="PF02687">
    <property type="entry name" value="FtsX"/>
    <property type="match status" value="2"/>
</dbReference>
<feature type="transmembrane region" description="Helical" evidence="7">
    <location>
        <begin position="800"/>
        <end position="820"/>
    </location>
</feature>
<dbReference type="RefSeq" id="WP_067385175.1">
    <property type="nucleotide sequence ID" value="NZ_CP015839.1"/>
</dbReference>
<keyword evidence="5 7" id="KW-0472">Membrane</keyword>
<evidence type="ECO:0000256" key="7">
    <source>
        <dbReference type="SAM" id="Phobius"/>
    </source>
</evidence>
<dbReference type="InterPro" id="IPR038766">
    <property type="entry name" value="Membrane_comp_ABC_pdt"/>
</dbReference>
<dbReference type="GO" id="GO:0005886">
    <property type="term" value="C:plasma membrane"/>
    <property type="evidence" value="ECO:0007669"/>
    <property type="project" value="UniProtKB-SubCell"/>
</dbReference>
<dbReference type="Proteomes" id="UP000078070">
    <property type="component" value="Chromosome"/>
</dbReference>
<evidence type="ECO:0000313" key="11">
    <source>
        <dbReference type="Proteomes" id="UP000078070"/>
    </source>
</evidence>
<feature type="domain" description="ABC3 transporter permease C-terminal" evidence="8">
    <location>
        <begin position="270"/>
        <end position="382"/>
    </location>
</feature>
<keyword evidence="3 7" id="KW-0812">Transmembrane</keyword>
<dbReference type="OrthoDB" id="343744at2"/>
<evidence type="ECO:0000256" key="3">
    <source>
        <dbReference type="ARBA" id="ARBA00022692"/>
    </source>
</evidence>
<evidence type="ECO:0000313" key="10">
    <source>
        <dbReference type="EMBL" id="ANG64004.1"/>
    </source>
</evidence>
<evidence type="ECO:0000256" key="6">
    <source>
        <dbReference type="SAM" id="MobiDB-lite"/>
    </source>
</evidence>
<reference evidence="11" key="1">
    <citation type="submission" date="2016-05" db="EMBL/GenBank/DDBJ databases">
        <authorList>
            <person name="Baek K."/>
            <person name="Yang S.-J."/>
        </authorList>
    </citation>
    <scope>NUCLEOTIDE SEQUENCE [LARGE SCALE GENOMIC DNA]</scope>
    <source>
        <strain evidence="11">ST58-10</strain>
    </source>
</reference>
<feature type="transmembrane region" description="Helical" evidence="7">
    <location>
        <begin position="365"/>
        <end position="387"/>
    </location>
</feature>
<feature type="transmembrane region" description="Helical" evidence="7">
    <location>
        <begin position="757"/>
        <end position="780"/>
    </location>
</feature>
<evidence type="ECO:0000256" key="5">
    <source>
        <dbReference type="ARBA" id="ARBA00023136"/>
    </source>
</evidence>
<proteinExistence type="predicted"/>
<keyword evidence="4 7" id="KW-1133">Transmembrane helix</keyword>
<organism evidence="10 11">
    <name type="scientific">Marinobacterium aestuarii</name>
    <dbReference type="NCBI Taxonomy" id="1821621"/>
    <lineage>
        <taxon>Bacteria</taxon>
        <taxon>Pseudomonadati</taxon>
        <taxon>Pseudomonadota</taxon>
        <taxon>Gammaproteobacteria</taxon>
        <taxon>Oceanospirillales</taxon>
        <taxon>Oceanospirillaceae</taxon>
        <taxon>Marinobacterium</taxon>
    </lineage>
</organism>
<reference evidence="10 11" key="2">
    <citation type="journal article" date="2018" name="Int. J. Syst. Evol. Microbiol.">
        <title>Marinobacterium aestuarii sp. nov., a benzene-degrading marine bacterium isolated from estuary sediment.</title>
        <authorList>
            <person name="Bae S.S."/>
            <person name="Jung J."/>
            <person name="Chung D."/>
            <person name="Baek K."/>
        </authorList>
    </citation>
    <scope>NUCLEOTIDE SEQUENCE [LARGE SCALE GENOMIC DNA]</scope>
    <source>
        <strain evidence="10 11">ST58-10</strain>
    </source>
</reference>
<feature type="domain" description="ABC3 transporter permease C-terminal" evidence="8">
    <location>
        <begin position="709"/>
        <end position="824"/>
    </location>
</feature>
<comment type="subcellular location">
    <subcellularLocation>
        <location evidence="1">Cell membrane</location>
        <topology evidence="1">Multi-pass membrane protein</topology>
    </subcellularLocation>
</comment>
<feature type="transmembrane region" description="Helical" evidence="7">
    <location>
        <begin position="309"/>
        <end position="331"/>
    </location>
</feature>
<feature type="transmembrane region" description="Helical" evidence="7">
    <location>
        <begin position="399"/>
        <end position="420"/>
    </location>
</feature>
<keyword evidence="2" id="KW-1003">Cell membrane</keyword>
<feature type="domain" description="MacB-like periplasmic core" evidence="9">
    <location>
        <begin position="485"/>
        <end position="651"/>
    </location>
</feature>
<dbReference type="InterPro" id="IPR003838">
    <property type="entry name" value="ABC3_permease_C"/>
</dbReference>
<evidence type="ECO:0000256" key="1">
    <source>
        <dbReference type="ARBA" id="ARBA00004651"/>
    </source>
</evidence>
<name>A0A1A9F0Y1_9GAMM</name>
<evidence type="ECO:0000256" key="4">
    <source>
        <dbReference type="ARBA" id="ARBA00022989"/>
    </source>
</evidence>
<evidence type="ECO:0000259" key="8">
    <source>
        <dbReference type="Pfam" id="PF02687"/>
    </source>
</evidence>
<feature type="transmembrane region" description="Helical" evidence="7">
    <location>
        <begin position="426"/>
        <end position="451"/>
    </location>
</feature>
<dbReference type="InterPro" id="IPR025857">
    <property type="entry name" value="MacB_PCD"/>
</dbReference>
<feature type="transmembrane region" description="Helical" evidence="7">
    <location>
        <begin position="483"/>
        <end position="502"/>
    </location>
</feature>
<feature type="transmembrane region" description="Helical" evidence="7">
    <location>
        <begin position="708"/>
        <end position="729"/>
    </location>
</feature>
<dbReference type="PANTHER" id="PTHR30287:SF2">
    <property type="entry name" value="BLL1001 PROTEIN"/>
    <property type="match status" value="1"/>
</dbReference>
<keyword evidence="11" id="KW-1185">Reference proteome</keyword>
<dbReference type="Pfam" id="PF12704">
    <property type="entry name" value="MacB_PCD"/>
    <property type="match status" value="1"/>
</dbReference>
<dbReference type="EMBL" id="CP015839">
    <property type="protein sequence ID" value="ANG64004.1"/>
    <property type="molecule type" value="Genomic_DNA"/>
</dbReference>
<accession>A0A1A9F0Y1</accession>
<protein>
    <submittedName>
        <fullName evidence="10">Uncharacterized protein</fullName>
    </submittedName>
</protein>
<dbReference type="PANTHER" id="PTHR30287">
    <property type="entry name" value="MEMBRANE COMPONENT OF PREDICTED ABC SUPERFAMILY METABOLITE UPTAKE TRANSPORTER"/>
    <property type="match status" value="1"/>
</dbReference>
<sequence>MSPAAYLAQVYLSHYRRHPGQLVGLLLILACAAMLWSGVQSLTSRGAASIEATVQAQAPQLSLQRLDKRLLGVDDFALLRRAGLCVTPRLNLQLEFKQGDSPGAGNPQSTPSSARRTRLRLLGVDPLTADCLPSLPWMTAVLDAATPELMAGQSTAQGQSPLNALWGSSAALLLWQGQGQSQLQQSRDQAAATEYALQQMPGLPADLLLGDIATIATIAREIGHETRLELLMPASLVRMLPPGYEALLQDYGVSSAPLANSFLLSLEALGWLALLVAALLVRAVYLFSMQQRQRSLDILYRQGVELWRLRLYLLLEMLLLCVLGGVLGVWLGQVLAGLLAEGFRGTLAGLFSVEGLGAGLSAAELWLRAAFVLLVLLAWACSDILLLRSGIQTGEDSRVEGLWGWLAAVLLMQAGILGLALDTPLWLIFAATAACLLGAGLLLPRLLSLLLDGLQVLAQRRPGTVLLEWSCSEMQALCRLLRLPLLALAFAIASAIGIQAMVTGFESTFARWLDQRLQGQLYLDPGQPVALQDWVAQLQTLPQVVAVLPQVRGRALVEQQAVDVLGVDPGSALVSGWDFIESTPQPWLALRGQGLMVNEQLARRQHLKLGDWIKVRMGAMEKLYQVAAIYADYGRPDGEILLASRHMPAALPGRYTTFVLGLAPGPAPDWQRWTQQYPWLGGSRLRDQAALKAGARAVFGRTFDITGALSGLTLLLSGVALMLMALTLFRLRQRLYSWIYVCGLTPAQLRWRLCAHAMLLTTVLGMLATPLGVFLSWVLVARVNPVAFGWALPFNLYPAYWLQVWLACLLVGAVTGLLMASPIRLETLKNE</sequence>